<dbReference type="Pfam" id="PF02518">
    <property type="entry name" value="HATPase_c"/>
    <property type="match status" value="1"/>
</dbReference>
<dbReference type="InterPro" id="IPR005467">
    <property type="entry name" value="His_kinase_dom"/>
</dbReference>
<keyword evidence="8" id="KW-0547">Nucleotide-binding</keyword>
<keyword evidence="6" id="KW-0808">Transferase</keyword>
<dbReference type="EMBL" id="FXAZ01000004">
    <property type="protein sequence ID" value="SMG49539.1"/>
    <property type="molecule type" value="Genomic_DNA"/>
</dbReference>
<reference evidence="17 18" key="1">
    <citation type="submission" date="2017-04" db="EMBL/GenBank/DDBJ databases">
        <authorList>
            <person name="Afonso C.L."/>
            <person name="Miller P.J."/>
            <person name="Scott M.A."/>
            <person name="Spackman E."/>
            <person name="Goraichik I."/>
            <person name="Dimitrov K.M."/>
            <person name="Suarez D.L."/>
            <person name="Swayne D.E."/>
        </authorList>
    </citation>
    <scope>NUCLEOTIDE SEQUENCE [LARGE SCALE GENOMIC DNA]</scope>
    <source>
        <strain evidence="17 18">11</strain>
    </source>
</reference>
<dbReference type="EC" id="2.7.13.3" evidence="3"/>
<dbReference type="GO" id="GO:0000155">
    <property type="term" value="F:phosphorelay sensor kinase activity"/>
    <property type="evidence" value="ECO:0007669"/>
    <property type="project" value="InterPro"/>
</dbReference>
<gene>
    <name evidence="17" type="ORF">SAMN06295960_3053</name>
</gene>
<feature type="transmembrane region" description="Helical" evidence="14">
    <location>
        <begin position="46"/>
        <end position="64"/>
    </location>
</feature>
<dbReference type="PANTHER" id="PTHR45528:SF1">
    <property type="entry name" value="SENSOR HISTIDINE KINASE CPXA"/>
    <property type="match status" value="1"/>
</dbReference>
<dbReference type="InterPro" id="IPR003660">
    <property type="entry name" value="HAMP_dom"/>
</dbReference>
<evidence type="ECO:0000313" key="17">
    <source>
        <dbReference type="EMBL" id="SMG49539.1"/>
    </source>
</evidence>
<organism evidence="17 18">
    <name type="scientific">Paenibacillus aquistagni</name>
    <dbReference type="NCBI Taxonomy" id="1852522"/>
    <lineage>
        <taxon>Bacteria</taxon>
        <taxon>Bacillati</taxon>
        <taxon>Bacillota</taxon>
        <taxon>Bacilli</taxon>
        <taxon>Bacillales</taxon>
        <taxon>Paenibacillaceae</taxon>
        <taxon>Paenibacillus</taxon>
    </lineage>
</organism>
<evidence type="ECO:0000256" key="4">
    <source>
        <dbReference type="ARBA" id="ARBA00022475"/>
    </source>
</evidence>
<dbReference type="SUPFAM" id="SSF158472">
    <property type="entry name" value="HAMP domain-like"/>
    <property type="match status" value="1"/>
</dbReference>
<dbReference type="SMART" id="SM00304">
    <property type="entry name" value="HAMP"/>
    <property type="match status" value="1"/>
</dbReference>
<evidence type="ECO:0000256" key="8">
    <source>
        <dbReference type="ARBA" id="ARBA00022741"/>
    </source>
</evidence>
<dbReference type="PROSITE" id="PS50885">
    <property type="entry name" value="HAMP"/>
    <property type="match status" value="1"/>
</dbReference>
<dbReference type="Gene3D" id="3.30.565.10">
    <property type="entry name" value="Histidine kinase-like ATPase, C-terminal domain"/>
    <property type="match status" value="1"/>
</dbReference>
<dbReference type="STRING" id="1852522.SAMN06295960_3053"/>
<dbReference type="FunFam" id="3.30.565.10:FF:000013">
    <property type="entry name" value="Two-component sensor histidine kinase"/>
    <property type="match status" value="1"/>
</dbReference>
<dbReference type="InterPro" id="IPR003661">
    <property type="entry name" value="HisK_dim/P_dom"/>
</dbReference>
<name>A0A1X7L8Q1_9BACL</name>
<evidence type="ECO:0000256" key="13">
    <source>
        <dbReference type="ARBA" id="ARBA00023136"/>
    </source>
</evidence>
<dbReference type="AlphaFoldDB" id="A0A1X7L8Q1"/>
<dbReference type="SMART" id="SM00388">
    <property type="entry name" value="HisKA"/>
    <property type="match status" value="1"/>
</dbReference>
<dbReference type="Pfam" id="PF00512">
    <property type="entry name" value="HisKA"/>
    <property type="match status" value="1"/>
</dbReference>
<evidence type="ECO:0000256" key="5">
    <source>
        <dbReference type="ARBA" id="ARBA00022553"/>
    </source>
</evidence>
<dbReference type="GO" id="GO:0005886">
    <property type="term" value="C:plasma membrane"/>
    <property type="evidence" value="ECO:0007669"/>
    <property type="project" value="UniProtKB-SubCell"/>
</dbReference>
<dbReference type="CDD" id="cd00082">
    <property type="entry name" value="HisKA"/>
    <property type="match status" value="1"/>
</dbReference>
<evidence type="ECO:0000256" key="12">
    <source>
        <dbReference type="ARBA" id="ARBA00023012"/>
    </source>
</evidence>
<dbReference type="Gene3D" id="1.10.287.130">
    <property type="match status" value="1"/>
</dbReference>
<dbReference type="CDD" id="cd06225">
    <property type="entry name" value="HAMP"/>
    <property type="match status" value="1"/>
</dbReference>
<evidence type="ECO:0000259" key="15">
    <source>
        <dbReference type="PROSITE" id="PS50109"/>
    </source>
</evidence>
<evidence type="ECO:0000256" key="2">
    <source>
        <dbReference type="ARBA" id="ARBA00004651"/>
    </source>
</evidence>
<dbReference type="InterPro" id="IPR004358">
    <property type="entry name" value="Sig_transdc_His_kin-like_C"/>
</dbReference>
<evidence type="ECO:0000256" key="6">
    <source>
        <dbReference type="ARBA" id="ARBA00022679"/>
    </source>
</evidence>
<dbReference type="Proteomes" id="UP000193834">
    <property type="component" value="Unassembled WGS sequence"/>
</dbReference>
<dbReference type="InterPro" id="IPR036890">
    <property type="entry name" value="HATPase_C_sf"/>
</dbReference>
<evidence type="ECO:0000256" key="11">
    <source>
        <dbReference type="ARBA" id="ARBA00022989"/>
    </source>
</evidence>
<dbReference type="InterPro" id="IPR036097">
    <property type="entry name" value="HisK_dim/P_sf"/>
</dbReference>
<dbReference type="Pfam" id="PF00672">
    <property type="entry name" value="HAMP"/>
    <property type="match status" value="1"/>
</dbReference>
<evidence type="ECO:0000313" key="18">
    <source>
        <dbReference type="Proteomes" id="UP000193834"/>
    </source>
</evidence>
<dbReference type="PRINTS" id="PR00344">
    <property type="entry name" value="BCTRLSENSOR"/>
</dbReference>
<feature type="transmembrane region" description="Helical" evidence="14">
    <location>
        <begin position="7"/>
        <end position="26"/>
    </location>
</feature>
<keyword evidence="7 14" id="KW-0812">Transmembrane</keyword>
<keyword evidence="11 14" id="KW-1133">Transmembrane helix</keyword>
<comment type="catalytic activity">
    <reaction evidence="1">
        <text>ATP + protein L-histidine = ADP + protein N-phospho-L-histidine.</text>
        <dbReference type="EC" id="2.7.13.3"/>
    </reaction>
</comment>
<dbReference type="GO" id="GO:0005524">
    <property type="term" value="F:ATP binding"/>
    <property type="evidence" value="ECO:0007669"/>
    <property type="project" value="UniProtKB-KW"/>
</dbReference>
<evidence type="ECO:0000256" key="7">
    <source>
        <dbReference type="ARBA" id="ARBA00022692"/>
    </source>
</evidence>
<keyword evidence="5" id="KW-0597">Phosphoprotein</keyword>
<dbReference type="InterPro" id="IPR050398">
    <property type="entry name" value="HssS/ArlS-like"/>
</dbReference>
<evidence type="ECO:0000256" key="14">
    <source>
        <dbReference type="SAM" id="Phobius"/>
    </source>
</evidence>
<keyword evidence="10" id="KW-0067">ATP-binding</keyword>
<keyword evidence="4" id="KW-1003">Cell membrane</keyword>
<comment type="subcellular location">
    <subcellularLocation>
        <location evidence="2">Cell membrane</location>
        <topology evidence="2">Multi-pass membrane protein</topology>
    </subcellularLocation>
</comment>
<keyword evidence="18" id="KW-1185">Reference proteome</keyword>
<dbReference type="InterPro" id="IPR003594">
    <property type="entry name" value="HATPase_dom"/>
</dbReference>
<protein>
    <recommendedName>
        <fullName evidence="3">histidine kinase</fullName>
        <ecNumber evidence="3">2.7.13.3</ecNumber>
    </recommendedName>
</protein>
<proteinExistence type="predicted"/>
<evidence type="ECO:0000256" key="10">
    <source>
        <dbReference type="ARBA" id="ARBA00022840"/>
    </source>
</evidence>
<accession>A0A1X7L8Q1</accession>
<evidence type="ECO:0000256" key="3">
    <source>
        <dbReference type="ARBA" id="ARBA00012438"/>
    </source>
</evidence>
<keyword evidence="9" id="KW-0418">Kinase</keyword>
<dbReference type="PROSITE" id="PS50109">
    <property type="entry name" value="HIS_KIN"/>
    <property type="match status" value="1"/>
</dbReference>
<evidence type="ECO:0000256" key="1">
    <source>
        <dbReference type="ARBA" id="ARBA00000085"/>
    </source>
</evidence>
<keyword evidence="13 14" id="KW-0472">Membrane</keyword>
<evidence type="ECO:0000256" key="9">
    <source>
        <dbReference type="ARBA" id="ARBA00022777"/>
    </source>
</evidence>
<dbReference type="SUPFAM" id="SSF47384">
    <property type="entry name" value="Homodimeric domain of signal transducing histidine kinase"/>
    <property type="match status" value="1"/>
</dbReference>
<keyword evidence="12" id="KW-0902">Two-component regulatory system</keyword>
<dbReference type="Gene3D" id="6.10.340.10">
    <property type="match status" value="1"/>
</dbReference>
<sequence>MMLMSIGLSMVVTYALFFLLNWMYSLDLFPMFNSLMRTLYYSTNPVVDLALLVMLLFVVFYLLFMNRFTKRLEQLTTAVKDIAGGNLDRRCKVSAEDELGSLEHHINMMVSQLQTSIQEERLAEQTKNELITNVSHDLRTPLTSIIGYLGLIEQDKYRDEVELRHYTCIAYEKSQRLHLMIEDLFEYTRMSGRMQLHRQQVNMTELVGQLYVHYRYPMESAALELRMENVAYPLYVLGDSLKLVRVLENLLSNAMKYGRDGGVVELQLHDRKHELEIEVTNYGEPIPLQDLPHVFDRFYRVDKSRNDEVSGSGLGLAIAKAIVELHDGRIEADSDELSTTFRVKLPQSS</sequence>
<dbReference type="PANTHER" id="PTHR45528">
    <property type="entry name" value="SENSOR HISTIDINE KINASE CPXA"/>
    <property type="match status" value="1"/>
</dbReference>
<dbReference type="SMART" id="SM00387">
    <property type="entry name" value="HATPase_c"/>
    <property type="match status" value="1"/>
</dbReference>
<feature type="domain" description="HAMP" evidence="16">
    <location>
        <begin position="66"/>
        <end position="118"/>
    </location>
</feature>
<dbReference type="FunFam" id="1.10.287.130:FF:000008">
    <property type="entry name" value="Two-component sensor histidine kinase"/>
    <property type="match status" value="1"/>
</dbReference>
<evidence type="ECO:0000259" key="16">
    <source>
        <dbReference type="PROSITE" id="PS50885"/>
    </source>
</evidence>
<dbReference type="SUPFAM" id="SSF55874">
    <property type="entry name" value="ATPase domain of HSP90 chaperone/DNA topoisomerase II/histidine kinase"/>
    <property type="match status" value="1"/>
</dbReference>
<feature type="domain" description="Histidine kinase" evidence="15">
    <location>
        <begin position="133"/>
        <end position="349"/>
    </location>
</feature>